<dbReference type="Proteomes" id="UP000185221">
    <property type="component" value="Unassembled WGS sequence"/>
</dbReference>
<name>A0A1N6DAW7_9BACT</name>
<dbReference type="InterPro" id="IPR052165">
    <property type="entry name" value="Membrane_assoc_protease"/>
</dbReference>
<protein>
    <submittedName>
        <fullName evidence="2">NfeD-like C-terminal, partner-binding</fullName>
    </submittedName>
</protein>
<organism evidence="2 3">
    <name type="scientific">Algoriphagus halophilus</name>
    <dbReference type="NCBI Taxonomy" id="226505"/>
    <lineage>
        <taxon>Bacteria</taxon>
        <taxon>Pseudomonadati</taxon>
        <taxon>Bacteroidota</taxon>
        <taxon>Cytophagia</taxon>
        <taxon>Cytophagales</taxon>
        <taxon>Cyclobacteriaceae</taxon>
        <taxon>Algoriphagus</taxon>
    </lineage>
</organism>
<dbReference type="STRING" id="226505.SAMN05444394_0617"/>
<sequence>MVAEVLFVPGTTVVGVFGLIVSAAGIIYAFVSFDAGTAWWISGIAVILNLLAIVYSFRSGVWNKFSLKTTNQGRAFDGRTEGLQVGMPGKAISDLKPFGKASFGVEEKVYEVKSESGFIEVGKVITIIKIENNQILVK</sequence>
<feature type="transmembrane region" description="Helical" evidence="1">
    <location>
        <begin position="7"/>
        <end position="31"/>
    </location>
</feature>
<dbReference type="PANTHER" id="PTHR33507:SF3">
    <property type="entry name" value="INNER MEMBRANE PROTEIN YBBJ"/>
    <property type="match status" value="1"/>
</dbReference>
<gene>
    <name evidence="2" type="ORF">SAMN05444394_0617</name>
</gene>
<dbReference type="GO" id="GO:0005886">
    <property type="term" value="C:plasma membrane"/>
    <property type="evidence" value="ECO:0007669"/>
    <property type="project" value="TreeGrafter"/>
</dbReference>
<dbReference type="PANTHER" id="PTHR33507">
    <property type="entry name" value="INNER MEMBRANE PROTEIN YBBJ"/>
    <property type="match status" value="1"/>
</dbReference>
<keyword evidence="1" id="KW-0472">Membrane</keyword>
<keyword evidence="3" id="KW-1185">Reference proteome</keyword>
<feature type="transmembrane region" description="Helical" evidence="1">
    <location>
        <begin position="37"/>
        <end position="57"/>
    </location>
</feature>
<dbReference type="AlphaFoldDB" id="A0A1N6DAW7"/>
<proteinExistence type="predicted"/>
<dbReference type="Gene3D" id="2.40.50.140">
    <property type="entry name" value="Nucleic acid-binding proteins"/>
    <property type="match status" value="1"/>
</dbReference>
<dbReference type="EMBL" id="FSRC01000001">
    <property type="protein sequence ID" value="SIN67887.1"/>
    <property type="molecule type" value="Genomic_DNA"/>
</dbReference>
<accession>A0A1N6DAW7</accession>
<evidence type="ECO:0000313" key="3">
    <source>
        <dbReference type="Proteomes" id="UP000185221"/>
    </source>
</evidence>
<evidence type="ECO:0000256" key="1">
    <source>
        <dbReference type="SAM" id="Phobius"/>
    </source>
</evidence>
<keyword evidence="1" id="KW-0812">Transmembrane</keyword>
<keyword evidence="1" id="KW-1133">Transmembrane helix</keyword>
<reference evidence="3" key="1">
    <citation type="submission" date="2016-11" db="EMBL/GenBank/DDBJ databases">
        <authorList>
            <person name="Varghese N."/>
            <person name="Submissions S."/>
        </authorList>
    </citation>
    <scope>NUCLEOTIDE SEQUENCE [LARGE SCALE GENOMIC DNA]</scope>
    <source>
        <strain evidence="3">DSM 15292</strain>
    </source>
</reference>
<evidence type="ECO:0000313" key="2">
    <source>
        <dbReference type="EMBL" id="SIN67887.1"/>
    </source>
</evidence>
<dbReference type="InterPro" id="IPR012340">
    <property type="entry name" value="NA-bd_OB-fold"/>
</dbReference>